<reference evidence="2 3" key="1">
    <citation type="submission" date="2020-08" db="EMBL/GenBank/DDBJ databases">
        <title>Sequencing the genomes of 1000 actinobacteria strains.</title>
        <authorList>
            <person name="Klenk H.-P."/>
        </authorList>
    </citation>
    <scope>NUCLEOTIDE SEQUENCE [LARGE SCALE GENOMIC DNA]</scope>
    <source>
        <strain evidence="2 3">DSM 28967</strain>
    </source>
</reference>
<keyword evidence="3" id="KW-1185">Reference proteome</keyword>
<comment type="caution">
    <text evidence="2">The sequence shown here is derived from an EMBL/GenBank/DDBJ whole genome shotgun (WGS) entry which is preliminary data.</text>
</comment>
<dbReference type="SUPFAM" id="SSF49785">
    <property type="entry name" value="Galactose-binding domain-like"/>
    <property type="match status" value="1"/>
</dbReference>
<proteinExistence type="predicted"/>
<dbReference type="Proteomes" id="UP000549971">
    <property type="component" value="Unassembled WGS sequence"/>
</dbReference>
<name>A0A7W9JCS6_9ACTN</name>
<feature type="domain" description="Rhamnogalacturonan lyase" evidence="1">
    <location>
        <begin position="105"/>
        <end position="256"/>
    </location>
</feature>
<accession>A0A7W9JCS6</accession>
<organism evidence="2 3">
    <name type="scientific">Kribbella italica</name>
    <dbReference type="NCBI Taxonomy" id="1540520"/>
    <lineage>
        <taxon>Bacteria</taxon>
        <taxon>Bacillati</taxon>
        <taxon>Actinomycetota</taxon>
        <taxon>Actinomycetes</taxon>
        <taxon>Propionibacteriales</taxon>
        <taxon>Kribbellaceae</taxon>
        <taxon>Kribbella</taxon>
    </lineage>
</organism>
<dbReference type="EMBL" id="JACHMY010000001">
    <property type="protein sequence ID" value="MBB5839585.1"/>
    <property type="molecule type" value="Genomic_DNA"/>
</dbReference>
<dbReference type="Gene3D" id="2.60.40.10">
    <property type="entry name" value="Immunoglobulins"/>
    <property type="match status" value="1"/>
</dbReference>
<dbReference type="InterPro" id="IPR008979">
    <property type="entry name" value="Galactose-bd-like_sf"/>
</dbReference>
<evidence type="ECO:0000313" key="2">
    <source>
        <dbReference type="EMBL" id="MBB5839585.1"/>
    </source>
</evidence>
<dbReference type="AlphaFoldDB" id="A0A7W9JCS6"/>
<evidence type="ECO:0000259" key="1">
    <source>
        <dbReference type="Pfam" id="PF14683"/>
    </source>
</evidence>
<dbReference type="Pfam" id="PF14683">
    <property type="entry name" value="CBM-like"/>
    <property type="match status" value="1"/>
</dbReference>
<dbReference type="GO" id="GO:0005975">
    <property type="term" value="P:carbohydrate metabolic process"/>
    <property type="evidence" value="ECO:0007669"/>
    <property type="project" value="UniProtKB-ARBA"/>
</dbReference>
<evidence type="ECO:0000313" key="3">
    <source>
        <dbReference type="Proteomes" id="UP000549971"/>
    </source>
</evidence>
<gene>
    <name evidence="2" type="ORF">HDA39_006319</name>
</gene>
<sequence>MKVPAPTGLRGSGQIGSVTLRWRAVPWSTVVDHYAVYAATGGSAYELVGKTVYPQFVHRGLGFEGVTRKYRVVTVDAAGQRSRPSATVAVANQTSVTVSGRPVARVGQYDGKGSEFALSPNRSAAYPATFPDDVDYTYGTSLPGQHWSYLFPGPSDKWAGSKNHRVRFRFDLTALPTEDLDLALWLIDSHAGLAGSALLLVNGTEVERLTFAQGATKGSTIADSTYPGSPLKPSYVERPLPRGLFRTGQNVVELVKDQGSWIAFDAFGVYSRP</sequence>
<dbReference type="RefSeq" id="WP_184801373.1">
    <property type="nucleotide sequence ID" value="NZ_JACHMY010000001.1"/>
</dbReference>
<protein>
    <recommendedName>
        <fullName evidence="1">Rhamnogalacturonan lyase domain-containing protein</fullName>
    </recommendedName>
</protein>
<dbReference type="InterPro" id="IPR029411">
    <property type="entry name" value="RG-lyase_III"/>
</dbReference>
<dbReference type="InterPro" id="IPR013783">
    <property type="entry name" value="Ig-like_fold"/>
</dbReference>